<gene>
    <name evidence="4" type="ORF">BJ322DRAFT_1074657</name>
</gene>
<protein>
    <submittedName>
        <fullName evidence="4">Alpha beta-hydrolase</fullName>
    </submittedName>
</protein>
<evidence type="ECO:0000313" key="5">
    <source>
        <dbReference type="Proteomes" id="UP000736335"/>
    </source>
</evidence>
<evidence type="ECO:0000313" key="4">
    <source>
        <dbReference type="EMBL" id="KAF9782167.1"/>
    </source>
</evidence>
<dbReference type="OrthoDB" id="284184at2759"/>
<reference evidence="4" key="2">
    <citation type="submission" date="2020-11" db="EMBL/GenBank/DDBJ databases">
        <authorList>
            <consortium name="DOE Joint Genome Institute"/>
            <person name="Kuo A."/>
            <person name="Miyauchi S."/>
            <person name="Kiss E."/>
            <person name="Drula E."/>
            <person name="Kohler A."/>
            <person name="Sanchez-Garcia M."/>
            <person name="Andreopoulos B."/>
            <person name="Barry K.W."/>
            <person name="Bonito G."/>
            <person name="Buee M."/>
            <person name="Carver A."/>
            <person name="Chen C."/>
            <person name="Cichocki N."/>
            <person name="Clum A."/>
            <person name="Culley D."/>
            <person name="Crous P.W."/>
            <person name="Fauchery L."/>
            <person name="Girlanda M."/>
            <person name="Hayes R."/>
            <person name="Keri Z."/>
            <person name="Labutti K."/>
            <person name="Lipzen A."/>
            <person name="Lombard V."/>
            <person name="Magnuson J."/>
            <person name="Maillard F."/>
            <person name="Morin E."/>
            <person name="Murat C."/>
            <person name="Nolan M."/>
            <person name="Ohm R."/>
            <person name="Pangilinan J."/>
            <person name="Pereira M."/>
            <person name="Perotto S."/>
            <person name="Peter M."/>
            <person name="Riley R."/>
            <person name="Sitrit Y."/>
            <person name="Stielow B."/>
            <person name="Szollosi G."/>
            <person name="Zifcakova L."/>
            <person name="Stursova M."/>
            <person name="Spatafora J.W."/>
            <person name="Tedersoo L."/>
            <person name="Vaario L.-M."/>
            <person name="Yamada A."/>
            <person name="Yan M."/>
            <person name="Wang P."/>
            <person name="Xu J."/>
            <person name="Bruns T."/>
            <person name="Baldrian P."/>
            <person name="Vilgalys R."/>
            <person name="Henrissat B."/>
            <person name="Grigoriev I.V."/>
            <person name="Hibbett D."/>
            <person name="Nagy L.G."/>
            <person name="Martin F.M."/>
        </authorList>
    </citation>
    <scope>NUCLEOTIDE SEQUENCE</scope>
    <source>
        <strain evidence="4">UH-Tt-Lm1</strain>
    </source>
</reference>
<comment type="similarity">
    <text evidence="2">Belongs to the AB hydrolase superfamily. Epoxide hydrolase family.</text>
</comment>
<dbReference type="AlphaFoldDB" id="A0A9P6H9S7"/>
<sequence length="331" mass="37937">MPPNPANLDSFNHQSTRLSTGRTYHYVDELPTDYDADKTITLLLMHGFPDLWAAWKHQICHWVKAGYRVVAPDMLGYGQTDKPNELEEYSFKKLSDDLAALLDHIGSPRAVLVAHDWGSVLAARFILWHPQRALGVAHLSVSFFPPYKEYVSLEDLAKKFPDYAYQLYFADPANTKKIENQIEMFYRSLFAVPGSTTGRIDDLVQVLDAEVRVDPSVIKTILSDEELEYYITQNASFHGPLNYYRTSRIRFDEEKAGDLPMTYAVKIPVLFLRGADDRTSPEVRIALMKELLPQTKVINYEGSGHWLMYQEKDNVAKDVLIWLSENNLTKL</sequence>
<name>A0A9P6H9S7_9AGAM</name>
<accession>A0A9P6H9S7</accession>
<dbReference type="SUPFAM" id="SSF53474">
    <property type="entry name" value="alpha/beta-Hydrolases"/>
    <property type="match status" value="1"/>
</dbReference>
<keyword evidence="5" id="KW-1185">Reference proteome</keyword>
<reference evidence="4" key="1">
    <citation type="journal article" date="2020" name="Nat. Commun.">
        <title>Large-scale genome sequencing of mycorrhizal fungi provides insights into the early evolution of symbiotic traits.</title>
        <authorList>
            <person name="Miyauchi S."/>
            <person name="Kiss E."/>
            <person name="Kuo A."/>
            <person name="Drula E."/>
            <person name="Kohler A."/>
            <person name="Sanchez-Garcia M."/>
            <person name="Morin E."/>
            <person name="Andreopoulos B."/>
            <person name="Barry K.W."/>
            <person name="Bonito G."/>
            <person name="Buee M."/>
            <person name="Carver A."/>
            <person name="Chen C."/>
            <person name="Cichocki N."/>
            <person name="Clum A."/>
            <person name="Culley D."/>
            <person name="Crous P.W."/>
            <person name="Fauchery L."/>
            <person name="Girlanda M."/>
            <person name="Hayes R.D."/>
            <person name="Keri Z."/>
            <person name="LaButti K."/>
            <person name="Lipzen A."/>
            <person name="Lombard V."/>
            <person name="Magnuson J."/>
            <person name="Maillard F."/>
            <person name="Murat C."/>
            <person name="Nolan M."/>
            <person name="Ohm R.A."/>
            <person name="Pangilinan J."/>
            <person name="Pereira M.F."/>
            <person name="Perotto S."/>
            <person name="Peter M."/>
            <person name="Pfister S."/>
            <person name="Riley R."/>
            <person name="Sitrit Y."/>
            <person name="Stielow J.B."/>
            <person name="Szollosi G."/>
            <person name="Zifcakova L."/>
            <person name="Stursova M."/>
            <person name="Spatafora J.W."/>
            <person name="Tedersoo L."/>
            <person name="Vaario L.M."/>
            <person name="Yamada A."/>
            <person name="Yan M."/>
            <person name="Wang P."/>
            <person name="Xu J."/>
            <person name="Bruns T."/>
            <person name="Baldrian P."/>
            <person name="Vilgalys R."/>
            <person name="Dunand C."/>
            <person name="Henrissat B."/>
            <person name="Grigoriev I.V."/>
            <person name="Hibbett D."/>
            <person name="Nagy L.G."/>
            <person name="Martin F.M."/>
        </authorList>
    </citation>
    <scope>NUCLEOTIDE SEQUENCE</scope>
    <source>
        <strain evidence="4">UH-Tt-Lm1</strain>
    </source>
</reference>
<dbReference type="Gene3D" id="3.40.50.1820">
    <property type="entry name" value="alpha/beta hydrolase"/>
    <property type="match status" value="1"/>
</dbReference>
<dbReference type="GO" id="GO:0016787">
    <property type="term" value="F:hydrolase activity"/>
    <property type="evidence" value="ECO:0007669"/>
    <property type="project" value="UniProtKB-KW"/>
</dbReference>
<dbReference type="Pfam" id="PF00561">
    <property type="entry name" value="Abhydrolase_1"/>
    <property type="match status" value="1"/>
</dbReference>
<dbReference type="InterPro" id="IPR000073">
    <property type="entry name" value="AB_hydrolase_1"/>
</dbReference>
<evidence type="ECO:0000256" key="1">
    <source>
        <dbReference type="ARBA" id="ARBA00022801"/>
    </source>
</evidence>
<dbReference type="PANTHER" id="PTHR43329">
    <property type="entry name" value="EPOXIDE HYDROLASE"/>
    <property type="match status" value="1"/>
</dbReference>
<dbReference type="InterPro" id="IPR000639">
    <property type="entry name" value="Epox_hydrolase-like"/>
</dbReference>
<comment type="caution">
    <text evidence="4">The sequence shown here is derived from an EMBL/GenBank/DDBJ whole genome shotgun (WGS) entry which is preliminary data.</text>
</comment>
<feature type="domain" description="AB hydrolase-1" evidence="3">
    <location>
        <begin position="41"/>
        <end position="311"/>
    </location>
</feature>
<evidence type="ECO:0000256" key="2">
    <source>
        <dbReference type="ARBA" id="ARBA00038334"/>
    </source>
</evidence>
<dbReference type="Proteomes" id="UP000736335">
    <property type="component" value="Unassembled WGS sequence"/>
</dbReference>
<proteinExistence type="inferred from homology"/>
<dbReference type="InterPro" id="IPR029058">
    <property type="entry name" value="AB_hydrolase_fold"/>
</dbReference>
<dbReference type="EMBL" id="WIUZ02000012">
    <property type="protein sequence ID" value="KAF9782167.1"/>
    <property type="molecule type" value="Genomic_DNA"/>
</dbReference>
<keyword evidence="1" id="KW-0378">Hydrolase</keyword>
<evidence type="ECO:0000259" key="3">
    <source>
        <dbReference type="Pfam" id="PF00561"/>
    </source>
</evidence>
<organism evidence="4 5">
    <name type="scientific">Thelephora terrestris</name>
    <dbReference type="NCBI Taxonomy" id="56493"/>
    <lineage>
        <taxon>Eukaryota</taxon>
        <taxon>Fungi</taxon>
        <taxon>Dikarya</taxon>
        <taxon>Basidiomycota</taxon>
        <taxon>Agaricomycotina</taxon>
        <taxon>Agaricomycetes</taxon>
        <taxon>Thelephorales</taxon>
        <taxon>Thelephoraceae</taxon>
        <taxon>Thelephora</taxon>
    </lineage>
</organism>
<dbReference type="PRINTS" id="PR00111">
    <property type="entry name" value="ABHYDROLASE"/>
</dbReference>
<dbReference type="PRINTS" id="PR00412">
    <property type="entry name" value="EPOXHYDRLASE"/>
</dbReference>